<gene>
    <name evidence="2" type="ORF">A142_02510</name>
</gene>
<reference evidence="2 3" key="1">
    <citation type="journal article" date="2012" name="Science">
        <title>Ecological populations of bacteria act as socially cohesive units of antibiotic production and resistance.</title>
        <authorList>
            <person name="Cordero O.X."/>
            <person name="Wildschutte H."/>
            <person name="Kirkup B."/>
            <person name="Proehl S."/>
            <person name="Ngo L."/>
            <person name="Hussain F."/>
            <person name="Le Roux F."/>
            <person name="Mincer T."/>
            <person name="Polz M.F."/>
        </authorList>
    </citation>
    <scope>NUCLEOTIDE SEQUENCE [LARGE SCALE GENOMIC DNA]</scope>
    <source>
        <strain evidence="2 3">12E03</strain>
    </source>
</reference>
<evidence type="ECO:0000313" key="3">
    <source>
        <dbReference type="Proteomes" id="UP000094802"/>
    </source>
</evidence>
<organism evidence="2 3">
    <name type="scientific">Vibrio splendidus 12E03</name>
    <dbReference type="NCBI Taxonomy" id="1191305"/>
    <lineage>
        <taxon>Bacteria</taxon>
        <taxon>Pseudomonadati</taxon>
        <taxon>Pseudomonadota</taxon>
        <taxon>Gammaproteobacteria</taxon>
        <taxon>Vibrionales</taxon>
        <taxon>Vibrionaceae</taxon>
        <taxon>Vibrio</taxon>
    </lineage>
</organism>
<feature type="coiled-coil region" evidence="1">
    <location>
        <begin position="187"/>
        <end position="214"/>
    </location>
</feature>
<name>A0A1E5FYA1_VIBSP</name>
<dbReference type="EMBL" id="AJZD02000003">
    <property type="protein sequence ID" value="OEF95455.1"/>
    <property type="molecule type" value="Genomic_DNA"/>
</dbReference>
<evidence type="ECO:0000256" key="1">
    <source>
        <dbReference type="SAM" id="Coils"/>
    </source>
</evidence>
<sequence>MSEIHIGMTRVPSVQDQGSEQAKAIVENSPLVQRVVNASRDTSSSQYLFTPGFSDPLDLIDQLLSKYIEDQTAKADETAQTIETQSSAIAEINRLWGLIMAETLPNTDPSNNDETGLKNVKISSNPDVYALDEIDRLIKKDLNDGQGIAAITGKELSATKDMKVSYGTLQEYNATMTAYCDTIQVDLDTQQQEFKNIMTEISSAQEEIRDVRRAIVAITQG</sequence>
<comment type="caution">
    <text evidence="2">The sequence shown here is derived from an EMBL/GenBank/DDBJ whole genome shotgun (WGS) entry which is preliminary data.</text>
</comment>
<keyword evidence="1" id="KW-0175">Coiled coil</keyword>
<dbReference type="OrthoDB" id="6455159at2"/>
<proteinExistence type="predicted"/>
<dbReference type="AlphaFoldDB" id="A0A1E5FYA1"/>
<protein>
    <submittedName>
        <fullName evidence="2">Uncharacterized protein</fullName>
    </submittedName>
</protein>
<accession>A0A1E5FYA1</accession>
<dbReference type="Proteomes" id="UP000094802">
    <property type="component" value="Unassembled WGS sequence"/>
</dbReference>
<dbReference type="RefSeq" id="WP_019824568.1">
    <property type="nucleotide sequence ID" value="NZ_AJZD02000003.1"/>
</dbReference>
<evidence type="ECO:0000313" key="2">
    <source>
        <dbReference type="EMBL" id="OEF95455.1"/>
    </source>
</evidence>